<evidence type="ECO:0000256" key="5">
    <source>
        <dbReference type="ARBA" id="ARBA00038202"/>
    </source>
</evidence>
<feature type="domain" description="EF-hand" evidence="6">
    <location>
        <begin position="11"/>
        <end position="46"/>
    </location>
</feature>
<feature type="domain" description="EF-hand" evidence="6">
    <location>
        <begin position="88"/>
        <end position="123"/>
    </location>
</feature>
<dbReference type="PROSITE" id="PS00018">
    <property type="entry name" value="EF_HAND_1"/>
    <property type="match status" value="2"/>
</dbReference>
<feature type="domain" description="EF-hand" evidence="6">
    <location>
        <begin position="47"/>
        <end position="82"/>
    </location>
</feature>
<gene>
    <name evidence="7" type="ORF">g.12595</name>
</gene>
<evidence type="ECO:0000313" key="7">
    <source>
        <dbReference type="EMBL" id="JAS74234.1"/>
    </source>
</evidence>
<dbReference type="SMART" id="SM00054">
    <property type="entry name" value="EFh"/>
    <property type="match status" value="5"/>
</dbReference>
<dbReference type="InterPro" id="IPR050230">
    <property type="entry name" value="CALM/Myosin/TropC-like"/>
</dbReference>
<evidence type="ECO:0000256" key="1">
    <source>
        <dbReference type="ARBA" id="ARBA00022723"/>
    </source>
</evidence>
<comment type="similarity">
    <text evidence="5">Belongs to the troponin C family.</text>
</comment>
<sequence>MGDDDTALNEEQIKLLKNAFNAFDQEQKGSISVEMVGTILEMLGWSMSPSELKEIVDEVDADGSGWLEFDEFCILASRFLTEDETGDNCEEELREAFRLYDKEGQGYITTNVLKEIFRELDHSITEELREAFRLYDKEGQGYITTNVLKEIFRELDHSITEDDLENMIEEIDADGSGTVDFEEFMEVMTGE</sequence>
<dbReference type="GO" id="GO:0005509">
    <property type="term" value="F:calcium ion binding"/>
    <property type="evidence" value="ECO:0007669"/>
    <property type="project" value="InterPro"/>
</dbReference>
<evidence type="ECO:0000259" key="6">
    <source>
        <dbReference type="PROSITE" id="PS50222"/>
    </source>
</evidence>
<dbReference type="CDD" id="cd00051">
    <property type="entry name" value="EFh"/>
    <property type="match status" value="1"/>
</dbReference>
<dbReference type="Pfam" id="PF13405">
    <property type="entry name" value="EF-hand_6"/>
    <property type="match status" value="1"/>
</dbReference>
<name>A0A1B6HHQ2_9HEMI</name>
<dbReference type="PANTHER" id="PTHR23048:SF46">
    <property type="entry name" value="TROPONIN C-LIKE ISOFORM X1"/>
    <property type="match status" value="1"/>
</dbReference>
<keyword evidence="1" id="KW-0479">Metal-binding</keyword>
<dbReference type="GO" id="GO:0016460">
    <property type="term" value="C:myosin II complex"/>
    <property type="evidence" value="ECO:0007669"/>
    <property type="project" value="TreeGrafter"/>
</dbReference>
<keyword evidence="2" id="KW-0677">Repeat</keyword>
<dbReference type="Pfam" id="PF13499">
    <property type="entry name" value="EF-hand_7"/>
    <property type="match status" value="2"/>
</dbReference>
<proteinExistence type="inferred from homology"/>
<organism evidence="7">
    <name type="scientific">Homalodisca liturata</name>
    <dbReference type="NCBI Taxonomy" id="320908"/>
    <lineage>
        <taxon>Eukaryota</taxon>
        <taxon>Metazoa</taxon>
        <taxon>Ecdysozoa</taxon>
        <taxon>Arthropoda</taxon>
        <taxon>Hexapoda</taxon>
        <taxon>Insecta</taxon>
        <taxon>Pterygota</taxon>
        <taxon>Neoptera</taxon>
        <taxon>Paraneoptera</taxon>
        <taxon>Hemiptera</taxon>
        <taxon>Auchenorrhyncha</taxon>
        <taxon>Membracoidea</taxon>
        <taxon>Cicadellidae</taxon>
        <taxon>Cicadellinae</taxon>
        <taxon>Proconiini</taxon>
        <taxon>Homalodisca</taxon>
    </lineage>
</organism>
<keyword evidence="4" id="KW-0514">Muscle protein</keyword>
<evidence type="ECO:0000256" key="2">
    <source>
        <dbReference type="ARBA" id="ARBA00022737"/>
    </source>
</evidence>
<dbReference type="SUPFAM" id="SSF47473">
    <property type="entry name" value="EF-hand"/>
    <property type="match status" value="2"/>
</dbReference>
<protein>
    <recommendedName>
        <fullName evidence="6">EF-hand domain-containing protein</fullName>
    </recommendedName>
</protein>
<dbReference type="InterPro" id="IPR018247">
    <property type="entry name" value="EF_Hand_1_Ca_BS"/>
</dbReference>
<evidence type="ECO:0000256" key="4">
    <source>
        <dbReference type="ARBA" id="ARBA00023179"/>
    </source>
</evidence>
<reference evidence="7" key="1">
    <citation type="submission" date="2015-11" db="EMBL/GenBank/DDBJ databases">
        <title>De novo transcriptome assembly of four potential Pierce s Disease insect vectors from Arizona vineyards.</title>
        <authorList>
            <person name="Tassone E.E."/>
        </authorList>
    </citation>
    <scope>NUCLEOTIDE SEQUENCE</scope>
</reference>
<dbReference type="InterPro" id="IPR011992">
    <property type="entry name" value="EF-hand-dom_pair"/>
</dbReference>
<dbReference type="PROSITE" id="PS50222">
    <property type="entry name" value="EF_HAND_2"/>
    <property type="match status" value="5"/>
</dbReference>
<dbReference type="InterPro" id="IPR002048">
    <property type="entry name" value="EF_hand_dom"/>
</dbReference>
<dbReference type="FunFam" id="1.10.238.10:FF:000178">
    <property type="entry name" value="Calmodulin-2 A"/>
    <property type="match status" value="1"/>
</dbReference>
<feature type="domain" description="EF-hand" evidence="6">
    <location>
        <begin position="159"/>
        <end position="191"/>
    </location>
</feature>
<dbReference type="FunFam" id="1.10.238.10:FF:000001">
    <property type="entry name" value="Calmodulin 1"/>
    <property type="match status" value="1"/>
</dbReference>
<dbReference type="PANTHER" id="PTHR23048">
    <property type="entry name" value="MYOSIN LIGHT CHAIN 1, 3"/>
    <property type="match status" value="1"/>
</dbReference>
<keyword evidence="3" id="KW-0106">Calcium</keyword>
<dbReference type="EMBL" id="GECU01033472">
    <property type="protein sequence ID" value="JAS74234.1"/>
    <property type="molecule type" value="Transcribed_RNA"/>
</dbReference>
<evidence type="ECO:0000256" key="3">
    <source>
        <dbReference type="ARBA" id="ARBA00022837"/>
    </source>
</evidence>
<feature type="domain" description="EF-hand" evidence="6">
    <location>
        <begin position="126"/>
        <end position="158"/>
    </location>
</feature>
<accession>A0A1B6HHQ2</accession>
<dbReference type="AlphaFoldDB" id="A0A1B6HHQ2"/>
<dbReference type="Gene3D" id="1.10.238.10">
    <property type="entry name" value="EF-hand"/>
    <property type="match status" value="3"/>
</dbReference>